<reference evidence="2 3" key="1">
    <citation type="submission" date="2014-03" db="EMBL/GenBank/DDBJ databases">
        <title>Draft genome of the hookworm Oesophagostomum dentatum.</title>
        <authorList>
            <person name="Mitreva M."/>
        </authorList>
    </citation>
    <scope>NUCLEOTIDE SEQUENCE [LARGE SCALE GENOMIC DNA]</scope>
    <source>
        <strain evidence="2 3">OD-Hann</strain>
    </source>
</reference>
<dbReference type="Gene3D" id="2.40.10.10">
    <property type="entry name" value="Trypsin-like serine proteases"/>
    <property type="match status" value="1"/>
</dbReference>
<dbReference type="AlphaFoldDB" id="A0A0B1TD40"/>
<sequence>MYGCLSKEHQAIKAKLENPVPITILPHPQYTGRHKLFDIGIIELAQDVNPSDASPICLAQERDPLRPVMTSVGFGRHDPRQPSEGVMRSINLTLDTSLTLKQRGLIITQDRGNTLCQGDSGSPLFRIRNNAAYLLGISAGAENVTDDMPIRGSMTYKNRFVDVRTELPWICALTGVFENIETEVDNFGAG</sequence>
<dbReference type="PANTHER" id="PTHR24260">
    <property type="match status" value="1"/>
</dbReference>
<dbReference type="Pfam" id="PF00089">
    <property type="entry name" value="Trypsin"/>
    <property type="match status" value="1"/>
</dbReference>
<protein>
    <submittedName>
        <fullName evidence="2">Trypsin</fullName>
    </submittedName>
</protein>
<dbReference type="InterPro" id="IPR043504">
    <property type="entry name" value="Peptidase_S1_PA_chymotrypsin"/>
</dbReference>
<dbReference type="PROSITE" id="PS50240">
    <property type="entry name" value="TRYPSIN_DOM"/>
    <property type="match status" value="1"/>
</dbReference>
<proteinExistence type="predicted"/>
<dbReference type="InterPro" id="IPR001254">
    <property type="entry name" value="Trypsin_dom"/>
</dbReference>
<evidence type="ECO:0000313" key="3">
    <source>
        <dbReference type="Proteomes" id="UP000053660"/>
    </source>
</evidence>
<dbReference type="InterPro" id="IPR009003">
    <property type="entry name" value="Peptidase_S1_PA"/>
</dbReference>
<name>A0A0B1TD40_OESDE</name>
<dbReference type="InterPro" id="IPR051333">
    <property type="entry name" value="CLIP_Serine_Protease"/>
</dbReference>
<evidence type="ECO:0000259" key="1">
    <source>
        <dbReference type="PROSITE" id="PS50240"/>
    </source>
</evidence>
<dbReference type="GO" id="GO:0004252">
    <property type="term" value="F:serine-type endopeptidase activity"/>
    <property type="evidence" value="ECO:0007669"/>
    <property type="project" value="InterPro"/>
</dbReference>
<dbReference type="Proteomes" id="UP000053660">
    <property type="component" value="Unassembled WGS sequence"/>
</dbReference>
<keyword evidence="3" id="KW-1185">Reference proteome</keyword>
<dbReference type="OrthoDB" id="9028152at2759"/>
<dbReference type="SUPFAM" id="SSF50494">
    <property type="entry name" value="Trypsin-like serine proteases"/>
    <property type="match status" value="1"/>
</dbReference>
<dbReference type="PANTHER" id="PTHR24260:SF141">
    <property type="entry name" value="TRYPSIN-LIKE PROTEASE TRY-5"/>
    <property type="match status" value="1"/>
</dbReference>
<evidence type="ECO:0000313" key="2">
    <source>
        <dbReference type="EMBL" id="KHJ93742.1"/>
    </source>
</evidence>
<accession>A0A0B1TD40</accession>
<dbReference type="GO" id="GO:0006508">
    <property type="term" value="P:proteolysis"/>
    <property type="evidence" value="ECO:0007669"/>
    <property type="project" value="InterPro"/>
</dbReference>
<organism evidence="2 3">
    <name type="scientific">Oesophagostomum dentatum</name>
    <name type="common">Nodular worm</name>
    <dbReference type="NCBI Taxonomy" id="61180"/>
    <lineage>
        <taxon>Eukaryota</taxon>
        <taxon>Metazoa</taxon>
        <taxon>Ecdysozoa</taxon>
        <taxon>Nematoda</taxon>
        <taxon>Chromadorea</taxon>
        <taxon>Rhabditida</taxon>
        <taxon>Rhabditina</taxon>
        <taxon>Rhabditomorpha</taxon>
        <taxon>Strongyloidea</taxon>
        <taxon>Strongylidae</taxon>
        <taxon>Oesophagostomum</taxon>
    </lineage>
</organism>
<gene>
    <name evidence="2" type="ORF">OESDEN_06341</name>
</gene>
<dbReference type="EMBL" id="KN550627">
    <property type="protein sequence ID" value="KHJ93742.1"/>
    <property type="molecule type" value="Genomic_DNA"/>
</dbReference>
<feature type="domain" description="Peptidase S1" evidence="1">
    <location>
        <begin position="24"/>
        <end position="175"/>
    </location>
</feature>